<dbReference type="Proteomes" id="UP000043764">
    <property type="component" value="Unassembled WGS sequence"/>
</dbReference>
<organism evidence="1 2">
    <name type="scientific">Phaeobacter italicus</name>
    <dbReference type="NCBI Taxonomy" id="481446"/>
    <lineage>
        <taxon>Bacteria</taxon>
        <taxon>Pseudomonadati</taxon>
        <taxon>Pseudomonadota</taxon>
        <taxon>Alphaproteobacteria</taxon>
        <taxon>Rhodobacterales</taxon>
        <taxon>Roseobacteraceae</taxon>
        <taxon>Phaeobacter</taxon>
    </lineage>
</organism>
<dbReference type="STRING" id="481446.NIT7645_02432"/>
<evidence type="ECO:0000313" key="2">
    <source>
        <dbReference type="Proteomes" id="UP000043764"/>
    </source>
</evidence>
<proteinExistence type="predicted"/>
<dbReference type="AlphaFoldDB" id="A0A0H5DFK2"/>
<dbReference type="InterPro" id="IPR013078">
    <property type="entry name" value="His_Pase_superF_clade-1"/>
</dbReference>
<dbReference type="SUPFAM" id="SSF53254">
    <property type="entry name" value="Phosphoglycerate mutase-like"/>
    <property type="match status" value="1"/>
</dbReference>
<protein>
    <submittedName>
        <fullName evidence="1">Bifunctional RNase H/acid phosphatase</fullName>
    </submittedName>
</protein>
<keyword evidence="2" id="KW-1185">Reference proteome</keyword>
<dbReference type="Gene3D" id="3.40.50.1240">
    <property type="entry name" value="Phosphoglycerate mutase-like"/>
    <property type="match status" value="1"/>
</dbReference>
<dbReference type="RefSeq" id="WP_243445073.1">
    <property type="nucleotide sequence ID" value="NZ_CVRL01000013.1"/>
</dbReference>
<accession>A0A0H5DFK2</accession>
<gene>
    <name evidence="1" type="ORF">NIT7321_01079</name>
</gene>
<dbReference type="InterPro" id="IPR029033">
    <property type="entry name" value="His_PPase_superfam"/>
</dbReference>
<dbReference type="EMBL" id="CVRL01000013">
    <property type="protein sequence ID" value="CRL10235.1"/>
    <property type="molecule type" value="Genomic_DNA"/>
</dbReference>
<evidence type="ECO:0000313" key="1">
    <source>
        <dbReference type="EMBL" id="CRL10235.1"/>
    </source>
</evidence>
<reference evidence="2" key="1">
    <citation type="submission" date="2015-05" db="EMBL/GenBank/DDBJ databases">
        <authorList>
            <person name="Rodrigo-Torres Lidia"/>
            <person name="Arahal R.David."/>
        </authorList>
    </citation>
    <scope>NUCLEOTIDE SEQUENCE [LARGE SCALE GENOMIC DNA]</scope>
    <source>
        <strain evidence="2">CECT 7321</strain>
    </source>
</reference>
<sequence length="207" mass="22192">MATLSPDMVIYLTHPQVLIDPDVPVPNWQLSVEGRQRVDALADHIAAADLGGAVAVVASAERKAVETAAPLAAALGTRVDVRPGTHENDRSSTGFLAPPLFESQADAFFANPDRSMRGWEAASDAQARILREVMAAEADHDGHALIICGHGAVGTLLYCALAGLPISRQWDQLAGGGCWFAYSRKARRPLARWAVMERLFAGEEIAR</sequence>
<dbReference type="Pfam" id="PF00300">
    <property type="entry name" value="His_Phos_1"/>
    <property type="match status" value="1"/>
</dbReference>
<name>A0A0H5DFK2_9RHOB</name>